<keyword evidence="2" id="KW-1185">Reference proteome</keyword>
<dbReference type="RefSeq" id="WP_195693334.1">
    <property type="nucleotide sequence ID" value="NZ_CP064760.1"/>
</dbReference>
<gene>
    <name evidence="1" type="ORF">IT882_04410</name>
</gene>
<dbReference type="KEGG" id="msf:IT882_04410"/>
<reference evidence="1 2" key="1">
    <citation type="submission" date="2020-11" db="EMBL/GenBank/DDBJ databases">
        <title>Amino acid is mineralized and recycled by bacteria in oceanic microbiome.</title>
        <authorList>
            <person name="Zheng L.Y."/>
        </authorList>
    </citation>
    <scope>NUCLEOTIDE SEQUENCE [LARGE SCALE GENOMIC DNA]</scope>
    <source>
        <strain evidence="1 2">A32-1</strain>
    </source>
</reference>
<dbReference type="EMBL" id="CP064760">
    <property type="protein sequence ID" value="QPE05317.1"/>
    <property type="molecule type" value="Genomic_DNA"/>
</dbReference>
<dbReference type="AlphaFoldDB" id="A0A7S8RI32"/>
<accession>A0A7S8RI32</accession>
<protein>
    <submittedName>
        <fullName evidence="1">Uncharacterized protein</fullName>
    </submittedName>
</protein>
<proteinExistence type="predicted"/>
<organism evidence="1 2">
    <name type="scientific">Microbacterium schleiferi</name>
    <dbReference type="NCBI Taxonomy" id="69362"/>
    <lineage>
        <taxon>Bacteria</taxon>
        <taxon>Bacillati</taxon>
        <taxon>Actinomycetota</taxon>
        <taxon>Actinomycetes</taxon>
        <taxon>Micrococcales</taxon>
        <taxon>Microbacteriaceae</taxon>
        <taxon>Microbacterium</taxon>
    </lineage>
</organism>
<evidence type="ECO:0000313" key="2">
    <source>
        <dbReference type="Proteomes" id="UP000594480"/>
    </source>
</evidence>
<sequence>MRSQEWVARSLADVPVVESIVGVFVSQDGPVATVDVAGRRLSVKAATQLRVLPSDPVRLERRGPDLVVVGPTVNRATLGKVTVDGNPATVEYPDGSGVTAELPVVDGLTVEVDDPVIIDWSSGGTVLAVVASPTATETPDAPAGSGQTVTVQLFADQSGSYGSSWWTDEVWASSSYVGGWFYGTKIKDSIPDGAVILAASIYLPAKSTFGDSPNFGIHNQAVRPAGSLTVSSTVALSPRVGEVPLPTSWFDTLKASDGGVGVNHGGRNVYRSVGADGNSGRLTVTYRT</sequence>
<name>A0A7S8RI32_9MICO</name>
<evidence type="ECO:0000313" key="1">
    <source>
        <dbReference type="EMBL" id="QPE05317.1"/>
    </source>
</evidence>
<dbReference type="Proteomes" id="UP000594480">
    <property type="component" value="Chromosome"/>
</dbReference>